<dbReference type="Gene3D" id="1.25.40.180">
    <property type="match status" value="1"/>
</dbReference>
<dbReference type="EMBL" id="CM017325">
    <property type="protein sequence ID" value="KAE8056250.1"/>
    <property type="molecule type" value="Genomic_DNA"/>
</dbReference>
<evidence type="ECO:0000259" key="2">
    <source>
        <dbReference type="PROSITE" id="PS51366"/>
    </source>
</evidence>
<accession>A0A5N6R5G7</accession>
<feature type="domain" description="MI" evidence="2">
    <location>
        <begin position="1"/>
        <end position="122"/>
    </location>
</feature>
<dbReference type="GO" id="GO:0006417">
    <property type="term" value="P:regulation of translation"/>
    <property type="evidence" value="ECO:0007669"/>
    <property type="project" value="UniProtKB-KW"/>
</dbReference>
<dbReference type="GO" id="GO:0016281">
    <property type="term" value="C:eukaryotic translation initiation factor 4F complex"/>
    <property type="evidence" value="ECO:0007669"/>
    <property type="project" value="TreeGrafter"/>
</dbReference>
<dbReference type="SUPFAM" id="SSF48371">
    <property type="entry name" value="ARM repeat"/>
    <property type="match status" value="1"/>
</dbReference>
<dbReference type="Proteomes" id="UP000327013">
    <property type="component" value="Chromosome 5"/>
</dbReference>
<dbReference type="PANTHER" id="PTHR23253:SF53">
    <property type="entry name" value="EUKARYOTIC TRANSLATION INITIATION FACTOR ISOFORM 4G-1"/>
    <property type="match status" value="1"/>
</dbReference>
<evidence type="ECO:0000313" key="4">
    <source>
        <dbReference type="Proteomes" id="UP000327013"/>
    </source>
</evidence>
<name>A0A5N6R5G7_9ROSI</name>
<evidence type="ECO:0000256" key="1">
    <source>
        <dbReference type="ARBA" id="ARBA00022845"/>
    </source>
</evidence>
<reference evidence="3 4" key="1">
    <citation type="submission" date="2019-06" db="EMBL/GenBank/DDBJ databases">
        <title>A chromosomal-level reference genome of Carpinus fangiana (Coryloideae, Betulaceae).</title>
        <authorList>
            <person name="Yang X."/>
            <person name="Wang Z."/>
            <person name="Zhang L."/>
            <person name="Hao G."/>
            <person name="Liu J."/>
            <person name="Yang Y."/>
        </authorList>
    </citation>
    <scope>NUCLEOTIDE SEQUENCE [LARGE SCALE GENOMIC DNA]</scope>
    <source>
        <strain evidence="3">Cfa_2016G</strain>
        <tissue evidence="3">Leaf</tissue>
    </source>
</reference>
<gene>
    <name evidence="3" type="ORF">FH972_013038</name>
</gene>
<keyword evidence="1" id="KW-0810">Translation regulation</keyword>
<dbReference type="InterPro" id="IPR016024">
    <property type="entry name" value="ARM-type_fold"/>
</dbReference>
<protein>
    <recommendedName>
        <fullName evidence="2">MI domain-containing protein</fullName>
    </recommendedName>
</protein>
<dbReference type="Pfam" id="PF02847">
    <property type="entry name" value="MA3"/>
    <property type="match status" value="1"/>
</dbReference>
<dbReference type="GO" id="GO:0003743">
    <property type="term" value="F:translation initiation factor activity"/>
    <property type="evidence" value="ECO:0007669"/>
    <property type="project" value="TreeGrafter"/>
</dbReference>
<dbReference type="GO" id="GO:0003729">
    <property type="term" value="F:mRNA binding"/>
    <property type="evidence" value="ECO:0007669"/>
    <property type="project" value="TreeGrafter"/>
</dbReference>
<proteinExistence type="predicted"/>
<dbReference type="OrthoDB" id="514777at2759"/>
<dbReference type="InterPro" id="IPR003891">
    <property type="entry name" value="Initiation_fac_eIF4g_MI"/>
</dbReference>
<sequence length="322" mass="33457">MSKLSLLEEYFSVGILDEALQCVEELKSPAYHPEVVKETISLGTGKEPTMCGTVIKEVGALFMDQFGIDLPKAPNNFGEVIAGVLDLKVVQEVLREEEDDRLYRGVKLEGCIGPSPPLPVPTGEVCVGSGVGVVASVLSLVMEFSQDIVAGEGFRADDGAAGVDLVPVAGFTLPETGSSSPVASEGGVVPSSDFGLPVVNNTEDSSTTLFVPATPAISPFIPEWAVNVELVFGSPEVSVAGLESLGFGDQGESSVQGSGSVSMAKRLSQVKYPDFPLSWEDDLAVSPSSRVQEGLVSGEVVSVVVPGSEESLAKATWGGCFG</sequence>
<organism evidence="3 4">
    <name type="scientific">Carpinus fangiana</name>
    <dbReference type="NCBI Taxonomy" id="176857"/>
    <lineage>
        <taxon>Eukaryota</taxon>
        <taxon>Viridiplantae</taxon>
        <taxon>Streptophyta</taxon>
        <taxon>Embryophyta</taxon>
        <taxon>Tracheophyta</taxon>
        <taxon>Spermatophyta</taxon>
        <taxon>Magnoliopsida</taxon>
        <taxon>eudicotyledons</taxon>
        <taxon>Gunneridae</taxon>
        <taxon>Pentapetalae</taxon>
        <taxon>rosids</taxon>
        <taxon>fabids</taxon>
        <taxon>Fagales</taxon>
        <taxon>Betulaceae</taxon>
        <taxon>Carpinus</taxon>
    </lineage>
</organism>
<evidence type="ECO:0000313" key="3">
    <source>
        <dbReference type="EMBL" id="KAE8056250.1"/>
    </source>
</evidence>
<dbReference type="AlphaFoldDB" id="A0A5N6R5G7"/>
<dbReference type="PANTHER" id="PTHR23253">
    <property type="entry name" value="EUKARYOTIC TRANSLATION INITIATION FACTOR 4 GAMMA"/>
    <property type="match status" value="1"/>
</dbReference>
<keyword evidence="4" id="KW-1185">Reference proteome</keyword>
<dbReference type="PROSITE" id="PS51366">
    <property type="entry name" value="MI"/>
    <property type="match status" value="1"/>
</dbReference>